<name>A0A2V1DMC3_9PLEO</name>
<evidence type="ECO:0000256" key="11">
    <source>
        <dbReference type="SAM" id="Phobius"/>
    </source>
</evidence>
<comment type="similarity">
    <text evidence="2">Belongs to the ABC transporter superfamily. ABCC family. Conjugate transporter (TC 3.A.1.208) subfamily.</text>
</comment>
<keyword evidence="10" id="KW-0325">Glycoprotein</keyword>
<dbReference type="InterPro" id="IPR056227">
    <property type="entry name" value="TMD0_ABC"/>
</dbReference>
<feature type="transmembrane region" description="Helical" evidence="11">
    <location>
        <begin position="914"/>
        <end position="936"/>
    </location>
</feature>
<dbReference type="FunFam" id="3.40.50.300:FF:002145">
    <property type="entry name" value="ABC transporter (MsbA subfamily)"/>
    <property type="match status" value="1"/>
</dbReference>
<keyword evidence="4" id="KW-1003">Cell membrane</keyword>
<dbReference type="Gene3D" id="1.20.1560.10">
    <property type="entry name" value="ABC transporter type 1, transmembrane domain"/>
    <property type="match status" value="2"/>
</dbReference>
<dbReference type="STRING" id="97972.A0A2V1DMC3"/>
<feature type="transmembrane region" description="Helical" evidence="11">
    <location>
        <begin position="305"/>
        <end position="328"/>
    </location>
</feature>
<keyword evidence="8 11" id="KW-1133">Transmembrane helix</keyword>
<feature type="domain" description="ABC transporter" evidence="12">
    <location>
        <begin position="585"/>
        <end position="811"/>
    </location>
</feature>
<dbReference type="Gene3D" id="3.40.50.300">
    <property type="entry name" value="P-loop containing nucleotide triphosphate hydrolases"/>
    <property type="match status" value="2"/>
</dbReference>
<dbReference type="CDD" id="cd18580">
    <property type="entry name" value="ABC_6TM_ABCC_D2"/>
    <property type="match status" value="1"/>
</dbReference>
<dbReference type="PROSITE" id="PS50929">
    <property type="entry name" value="ABC_TM1F"/>
    <property type="match status" value="2"/>
</dbReference>
<accession>A0A2V1DMC3</accession>
<dbReference type="PROSITE" id="PS00211">
    <property type="entry name" value="ABC_TRANSPORTER_1"/>
    <property type="match status" value="1"/>
</dbReference>
<proteinExistence type="inferred from homology"/>
<keyword evidence="3" id="KW-0813">Transport</keyword>
<evidence type="ECO:0000256" key="7">
    <source>
        <dbReference type="ARBA" id="ARBA00022840"/>
    </source>
</evidence>
<dbReference type="Pfam" id="PF00005">
    <property type="entry name" value="ABC_tran"/>
    <property type="match status" value="2"/>
</dbReference>
<dbReference type="InterPro" id="IPR011527">
    <property type="entry name" value="ABC1_TM_dom"/>
</dbReference>
<feature type="transmembrane region" description="Helical" evidence="11">
    <location>
        <begin position="266"/>
        <end position="285"/>
    </location>
</feature>
<feature type="transmembrane region" description="Helical" evidence="11">
    <location>
        <begin position="160"/>
        <end position="180"/>
    </location>
</feature>
<feature type="domain" description="ABC transmembrane type-1" evidence="13">
    <location>
        <begin position="272"/>
        <end position="547"/>
    </location>
</feature>
<dbReference type="GO" id="GO:0005886">
    <property type="term" value="C:plasma membrane"/>
    <property type="evidence" value="ECO:0007669"/>
    <property type="project" value="UniProtKB-SubCell"/>
</dbReference>
<feature type="transmembrane region" description="Helical" evidence="11">
    <location>
        <begin position="130"/>
        <end position="148"/>
    </location>
</feature>
<feature type="transmembrane region" description="Helical" evidence="11">
    <location>
        <begin position="73"/>
        <end position="89"/>
    </location>
</feature>
<keyword evidence="7" id="KW-0067">ATP-binding</keyword>
<evidence type="ECO:0000259" key="13">
    <source>
        <dbReference type="PROSITE" id="PS50929"/>
    </source>
</evidence>
<evidence type="ECO:0000256" key="8">
    <source>
        <dbReference type="ARBA" id="ARBA00022989"/>
    </source>
</evidence>
<dbReference type="InterPro" id="IPR050173">
    <property type="entry name" value="ABC_transporter_C-like"/>
</dbReference>
<evidence type="ECO:0000256" key="3">
    <source>
        <dbReference type="ARBA" id="ARBA00022448"/>
    </source>
</evidence>
<dbReference type="SUPFAM" id="SSF52540">
    <property type="entry name" value="P-loop containing nucleoside triphosphate hydrolases"/>
    <property type="match status" value="2"/>
</dbReference>
<dbReference type="InterPro" id="IPR017871">
    <property type="entry name" value="ABC_transporter-like_CS"/>
</dbReference>
<dbReference type="InterPro" id="IPR036640">
    <property type="entry name" value="ABC1_TM_sf"/>
</dbReference>
<dbReference type="InterPro" id="IPR003593">
    <property type="entry name" value="AAA+_ATPase"/>
</dbReference>
<gene>
    <name evidence="14" type="ORF">DM02DRAFT_594500</name>
</gene>
<feature type="transmembrane region" description="Helical" evidence="11">
    <location>
        <begin position="1001"/>
        <end position="1029"/>
    </location>
</feature>
<comment type="subcellular location">
    <subcellularLocation>
        <location evidence="1">Cell membrane</location>
        <topology evidence="1">Multi-pass membrane protein</topology>
    </subcellularLocation>
</comment>
<dbReference type="FunFam" id="1.20.1560.10:FF:000055">
    <property type="entry name" value="ABC multidrug transporter (Eurofung)"/>
    <property type="match status" value="1"/>
</dbReference>
<protein>
    <submittedName>
        <fullName evidence="14">P-loop containing nucleoside triphosphate hydrolase protein</fullName>
    </submittedName>
</protein>
<evidence type="ECO:0000259" key="12">
    <source>
        <dbReference type="PROSITE" id="PS50893"/>
    </source>
</evidence>
<evidence type="ECO:0000313" key="14">
    <source>
        <dbReference type="EMBL" id="PVH99336.1"/>
    </source>
</evidence>
<dbReference type="Pfam" id="PF00664">
    <property type="entry name" value="ABC_membrane"/>
    <property type="match status" value="1"/>
</dbReference>
<dbReference type="EMBL" id="KZ805394">
    <property type="protein sequence ID" value="PVH99336.1"/>
    <property type="molecule type" value="Genomic_DNA"/>
</dbReference>
<feature type="transmembrane region" description="Helical" evidence="11">
    <location>
        <begin position="101"/>
        <end position="118"/>
    </location>
</feature>
<dbReference type="Pfam" id="PF24357">
    <property type="entry name" value="TMD0_ABC"/>
    <property type="match status" value="1"/>
</dbReference>
<dbReference type="InterPro" id="IPR044726">
    <property type="entry name" value="ABCC_6TM_D2"/>
</dbReference>
<dbReference type="InterPro" id="IPR003439">
    <property type="entry name" value="ABC_transporter-like_ATP-bd"/>
</dbReference>
<keyword evidence="6" id="KW-0547">Nucleotide-binding</keyword>
<evidence type="ECO:0000256" key="1">
    <source>
        <dbReference type="ARBA" id="ARBA00004651"/>
    </source>
</evidence>
<keyword evidence="9 11" id="KW-0472">Membrane</keyword>
<reference evidence="14 15" key="1">
    <citation type="journal article" date="2018" name="Sci. Rep.">
        <title>Comparative genomics provides insights into the lifestyle and reveals functional heterogeneity of dark septate endophytic fungi.</title>
        <authorList>
            <person name="Knapp D.G."/>
            <person name="Nemeth J.B."/>
            <person name="Barry K."/>
            <person name="Hainaut M."/>
            <person name="Henrissat B."/>
            <person name="Johnson J."/>
            <person name="Kuo A."/>
            <person name="Lim J.H.P."/>
            <person name="Lipzen A."/>
            <person name="Nolan M."/>
            <person name="Ohm R.A."/>
            <person name="Tamas L."/>
            <person name="Grigoriev I.V."/>
            <person name="Spatafora J.W."/>
            <person name="Nagy L.G."/>
            <person name="Kovacs G.M."/>
        </authorList>
    </citation>
    <scope>NUCLEOTIDE SEQUENCE [LARGE SCALE GENOMIC DNA]</scope>
    <source>
        <strain evidence="14 15">DSE2036</strain>
    </source>
</reference>
<dbReference type="FunFam" id="1.20.1560.10:FF:000066">
    <property type="entry name" value="ABC multidrug transporter (Eurofung)"/>
    <property type="match status" value="1"/>
</dbReference>
<keyword evidence="5 11" id="KW-0812">Transmembrane</keyword>
<dbReference type="PROSITE" id="PS50893">
    <property type="entry name" value="ABC_TRANSPORTER_2"/>
    <property type="match status" value="2"/>
</dbReference>
<dbReference type="OrthoDB" id="6500128at2759"/>
<sequence length="1425" mass="158206">MPPSACSPSMDDLFGPVVDTCVRSFDFTRLFEDSIFGIGFPALFLFAGSLRIFCLKSTPSALSPLDYRRGLRVVLSFKGALAFALLVVWNTTKTPHQTRAAVPSEIMEIIASMFLLFISHVEYAKSRRPPVFTSAYLMLNLAFTSVRVRTDFAISGNGIVAGLRSAQLAIVFLALALAIVKRRAPEDRTSPEQRSGLFGIAFYTWLLPFLIRGYRGGLHQTSHLDDIDTTFRRRDAQFNLPSGWGEYHDKSKNHLLIRAIASTLKWPLMIPMLSRLVMATFLYTQPLLLSRTVRYIEHEEKSRSTGYGLIGAYALVYIGLSISSGLYWRGVNRFITHIRGILIHSLYQKSATLPSWRIENMEAVSLMNSDVERIVVSIRMLHESWATILEAAVAIFLLSREVGVLALAPIAVGFGESCTPRRNNTSHPVFRMEALEQRIQGTIPVLDSIREIRMLAISPKIEMFVQNLRKSEIRMARWFRQVIITAFALAYGPMTLSPAIVFTAYAIKVDSEGSQFETARVFTALSLMNLLAVPLITFLQALPQLAGAVANFRRIEGFLTLQAHEDFRSVFENCNEEKESACQLIRLQKVSVGWSNDDKPSLHEINLSIERSSLTVVIGPSGSGKTTLLKTILGETKLFQGFVGVSVASIAFADQTSWFAHASIRENIVGLDNQSVDEDLYRRSLQACSVDENWVPLNQKISSSMPGLSGGQKQRIALARIAYAQQDLVILDDPFSAMDQLTEQRVFDGLCGPSGLLRVTGSTVVMATHSTYCIEKADTLAVLSLKGNLEYAGEAEVWLAGRDSLPETNIEVHSIALSNKSDKMAPSVECHVDKEGNTLAHSSSASTITMDFRKNSSHQGIYRYYFKALGGRNLAVFAAACISFTFCLRFPDLWLSWWATANSKKPGQDVGRYIGVYVALQLGTLLLVTLWAWSYLNWAVPQSGLYFHKQLIKTAMSESMTSLSTGGGTGVTVNRFSQDLLLTDSELPGAFVNTAAETASILAQLIIIAVSFYYFCATYPFIFVLLFALQHFYLRTSQPLRILDIEAKGPLCTHFIDMIQGLTTIRAFGWQDNLQQKLDHALQESQKAFYLMLSIQQWLNLVLDLIVAGFAVIVVGVTIPLKDSIEPAALGLILNNMVSLGDNLRNLFVFWTQLETSIGSVKRIKDFVENTDREDRRNGVQPPPETWPAKGLIRFEGVSVSYQKEIKRPALADVSFTVQPGQKVGICGRSGCGKSTLIATLFGLLELSEGRILIDDIDVANISLQTLRERLACVPQSSYMLPGSVRENLNSSPGVHGDDMVLWNVLQRVQLDDVIRENGGLDTDVADAHLSKGQVQLLCIARALFNTSRIVVMDEPSSAMDRKTDALIRDLIYTEFSNRTVLIVSHRMDWMKDVDLVIRLEDGRVAEIDAPAKMLGAFSASQPNK</sequence>
<feature type="domain" description="ABC transporter" evidence="12">
    <location>
        <begin position="1193"/>
        <end position="1423"/>
    </location>
</feature>
<keyword evidence="14" id="KW-0378">Hydrolase</keyword>
<feature type="transmembrane region" description="Helical" evidence="11">
    <location>
        <begin position="519"/>
        <end position="539"/>
    </location>
</feature>
<dbReference type="Proteomes" id="UP000244855">
    <property type="component" value="Unassembled WGS sequence"/>
</dbReference>
<dbReference type="PANTHER" id="PTHR24223:SF399">
    <property type="entry name" value="ABC TRANSPORTER ATNG"/>
    <property type="match status" value="1"/>
</dbReference>
<dbReference type="GO" id="GO:0005524">
    <property type="term" value="F:ATP binding"/>
    <property type="evidence" value="ECO:0007669"/>
    <property type="project" value="UniProtKB-KW"/>
</dbReference>
<evidence type="ECO:0000256" key="9">
    <source>
        <dbReference type="ARBA" id="ARBA00023136"/>
    </source>
</evidence>
<feature type="transmembrane region" description="Helical" evidence="11">
    <location>
        <begin position="482"/>
        <end position="507"/>
    </location>
</feature>
<evidence type="ECO:0000256" key="5">
    <source>
        <dbReference type="ARBA" id="ARBA00022692"/>
    </source>
</evidence>
<dbReference type="SUPFAM" id="SSF90123">
    <property type="entry name" value="ABC transporter transmembrane region"/>
    <property type="match status" value="2"/>
</dbReference>
<dbReference type="SMART" id="SM00382">
    <property type="entry name" value="AAA"/>
    <property type="match status" value="2"/>
</dbReference>
<evidence type="ECO:0000256" key="10">
    <source>
        <dbReference type="ARBA" id="ARBA00023180"/>
    </source>
</evidence>
<dbReference type="GO" id="GO:0016887">
    <property type="term" value="F:ATP hydrolysis activity"/>
    <property type="evidence" value="ECO:0007669"/>
    <property type="project" value="InterPro"/>
</dbReference>
<evidence type="ECO:0000313" key="15">
    <source>
        <dbReference type="Proteomes" id="UP000244855"/>
    </source>
</evidence>
<dbReference type="GO" id="GO:0140359">
    <property type="term" value="F:ABC-type transporter activity"/>
    <property type="evidence" value="ECO:0007669"/>
    <property type="project" value="InterPro"/>
</dbReference>
<evidence type="ECO:0000256" key="4">
    <source>
        <dbReference type="ARBA" id="ARBA00022475"/>
    </source>
</evidence>
<keyword evidence="15" id="KW-1185">Reference proteome</keyword>
<feature type="domain" description="ABC transmembrane type-1" evidence="13">
    <location>
        <begin position="890"/>
        <end position="1156"/>
    </location>
</feature>
<dbReference type="InterPro" id="IPR027417">
    <property type="entry name" value="P-loop_NTPase"/>
</dbReference>
<feature type="transmembrane region" description="Helical" evidence="11">
    <location>
        <begin position="34"/>
        <end position="53"/>
    </location>
</feature>
<feature type="transmembrane region" description="Helical" evidence="11">
    <location>
        <begin position="1098"/>
        <end position="1119"/>
    </location>
</feature>
<organism evidence="14 15">
    <name type="scientific">Periconia macrospinosa</name>
    <dbReference type="NCBI Taxonomy" id="97972"/>
    <lineage>
        <taxon>Eukaryota</taxon>
        <taxon>Fungi</taxon>
        <taxon>Dikarya</taxon>
        <taxon>Ascomycota</taxon>
        <taxon>Pezizomycotina</taxon>
        <taxon>Dothideomycetes</taxon>
        <taxon>Pleosporomycetidae</taxon>
        <taxon>Pleosporales</taxon>
        <taxon>Massarineae</taxon>
        <taxon>Periconiaceae</taxon>
        <taxon>Periconia</taxon>
    </lineage>
</organism>
<evidence type="ECO:0000256" key="2">
    <source>
        <dbReference type="ARBA" id="ARBA00009726"/>
    </source>
</evidence>
<dbReference type="PANTHER" id="PTHR24223">
    <property type="entry name" value="ATP-BINDING CASSETTE SUB-FAMILY C"/>
    <property type="match status" value="1"/>
</dbReference>
<evidence type="ECO:0000256" key="6">
    <source>
        <dbReference type="ARBA" id="ARBA00022741"/>
    </source>
</evidence>